<accession>A0A4R5LZ45</accession>
<dbReference type="PANTHER" id="PTHR40455:SF1">
    <property type="entry name" value="ANTITOXIN HIGA"/>
    <property type="match status" value="1"/>
</dbReference>
<reference evidence="2 3" key="1">
    <citation type="submission" date="2019-03" db="EMBL/GenBank/DDBJ databases">
        <title>Paraburkholderia sp. 4M-K11, isolated from subtropical forest soil.</title>
        <authorList>
            <person name="Gao Z.-H."/>
            <person name="Qiu L.-H."/>
        </authorList>
    </citation>
    <scope>NUCLEOTIDE SEQUENCE [LARGE SCALE GENOMIC DNA]</scope>
    <source>
        <strain evidence="2 3">4M-K11</strain>
    </source>
</reference>
<dbReference type="SMART" id="SM00530">
    <property type="entry name" value="HTH_XRE"/>
    <property type="match status" value="1"/>
</dbReference>
<comment type="caution">
    <text evidence="2">The sequence shown here is derived from an EMBL/GenBank/DDBJ whole genome shotgun (WGS) entry which is preliminary data.</text>
</comment>
<dbReference type="GO" id="GO:0001046">
    <property type="term" value="F:core promoter sequence-specific DNA binding"/>
    <property type="evidence" value="ECO:0007669"/>
    <property type="project" value="TreeGrafter"/>
</dbReference>
<protein>
    <submittedName>
        <fullName evidence="2">Transcriptional regulator</fullName>
    </submittedName>
</protein>
<dbReference type="GO" id="GO:0006355">
    <property type="term" value="P:regulation of DNA-templated transcription"/>
    <property type="evidence" value="ECO:0007669"/>
    <property type="project" value="InterPro"/>
</dbReference>
<dbReference type="Gene3D" id="1.10.260.40">
    <property type="entry name" value="lambda repressor-like DNA-binding domains"/>
    <property type="match status" value="1"/>
</dbReference>
<dbReference type="SUPFAM" id="SSF47413">
    <property type="entry name" value="lambda repressor-like DNA-binding domains"/>
    <property type="match status" value="1"/>
</dbReference>
<dbReference type="InterPro" id="IPR001387">
    <property type="entry name" value="Cro/C1-type_HTH"/>
</dbReference>
<evidence type="ECO:0000313" key="3">
    <source>
        <dbReference type="Proteomes" id="UP000295722"/>
    </source>
</evidence>
<evidence type="ECO:0000313" key="2">
    <source>
        <dbReference type="EMBL" id="TDG17859.1"/>
    </source>
</evidence>
<dbReference type="EMBL" id="SMRP01000038">
    <property type="protein sequence ID" value="TDG17859.1"/>
    <property type="molecule type" value="Genomic_DNA"/>
</dbReference>
<organism evidence="2 3">
    <name type="scientific">Paraburkholderia silviterrae</name>
    <dbReference type="NCBI Taxonomy" id="2528715"/>
    <lineage>
        <taxon>Bacteria</taxon>
        <taxon>Pseudomonadati</taxon>
        <taxon>Pseudomonadota</taxon>
        <taxon>Betaproteobacteria</taxon>
        <taxon>Burkholderiales</taxon>
        <taxon>Burkholderiaceae</taxon>
        <taxon>Paraburkholderia</taxon>
    </lineage>
</organism>
<dbReference type="Proteomes" id="UP000295722">
    <property type="component" value="Unassembled WGS sequence"/>
</dbReference>
<dbReference type="CDD" id="cd00093">
    <property type="entry name" value="HTH_XRE"/>
    <property type="match status" value="1"/>
</dbReference>
<keyword evidence="3" id="KW-1185">Reference proteome</keyword>
<dbReference type="InterPro" id="IPR039060">
    <property type="entry name" value="Antitox_HigA"/>
</dbReference>
<feature type="domain" description="HTH cro/C1-type" evidence="1">
    <location>
        <begin position="88"/>
        <end position="140"/>
    </location>
</feature>
<dbReference type="Pfam" id="PF01381">
    <property type="entry name" value="HTH_3"/>
    <property type="match status" value="1"/>
</dbReference>
<gene>
    <name evidence="2" type="ORF">EYW47_36395</name>
</gene>
<dbReference type="RefSeq" id="WP_133199646.1">
    <property type="nucleotide sequence ID" value="NZ_JBHUCW010000042.1"/>
</dbReference>
<dbReference type="InterPro" id="IPR010982">
    <property type="entry name" value="Lambda_DNA-bd_dom_sf"/>
</dbReference>
<dbReference type="OrthoDB" id="9796786at2"/>
<proteinExistence type="predicted"/>
<dbReference type="AlphaFoldDB" id="A0A4R5LZ45"/>
<dbReference type="PROSITE" id="PS50943">
    <property type="entry name" value="HTH_CROC1"/>
    <property type="match status" value="1"/>
</dbReference>
<name>A0A4R5LZ45_9BURK</name>
<dbReference type="PANTHER" id="PTHR40455">
    <property type="entry name" value="ANTITOXIN HIGA"/>
    <property type="match status" value="1"/>
</dbReference>
<evidence type="ECO:0000259" key="1">
    <source>
        <dbReference type="PROSITE" id="PS50943"/>
    </source>
</evidence>
<sequence length="148" mass="16030">METLTFNPGEVREIVGHLSALMNRIPLQPPANETDYAEAVRVLNGLLDAGGADENHELAPLVDILGSLIGSYEDANHDVPGVTPEAVLRELMNQHNLKQSDLPEIGSQGVISEILSGKRELNTRQIGLLAQRFRISPAVFFPQVSIAA</sequence>